<feature type="transmembrane region" description="Helical" evidence="1">
    <location>
        <begin position="67"/>
        <end position="88"/>
    </location>
</feature>
<protein>
    <submittedName>
        <fullName evidence="2">DUF1499 domain-containing protein</fullName>
    </submittedName>
</protein>
<reference evidence="2" key="2">
    <citation type="submission" date="2024-05" db="EMBL/GenBank/DDBJ databases">
        <title>Rhodohalobacter halophilus gen. nov., sp. nov., a moderately halophilic member of the family Balneolaceae.</title>
        <authorList>
            <person name="Xia J."/>
        </authorList>
    </citation>
    <scope>NUCLEOTIDE SEQUENCE</scope>
    <source>
        <strain evidence="2">WB101</strain>
    </source>
</reference>
<dbReference type="EMBL" id="JAKLWS010000002">
    <property type="protein sequence ID" value="MCG2587562.1"/>
    <property type="molecule type" value="Genomic_DNA"/>
</dbReference>
<dbReference type="RefSeq" id="WP_237852406.1">
    <property type="nucleotide sequence ID" value="NZ_JAKLWS010000002.1"/>
</dbReference>
<dbReference type="Proteomes" id="UP001165366">
    <property type="component" value="Unassembled WGS sequence"/>
</dbReference>
<gene>
    <name evidence="2" type="ORF">L6773_03210</name>
</gene>
<comment type="caution">
    <text evidence="2">The sequence shown here is derived from an EMBL/GenBank/DDBJ whole genome shotgun (WGS) entry which is preliminary data.</text>
</comment>
<dbReference type="Pfam" id="PF07386">
    <property type="entry name" value="DUF1499"/>
    <property type="match status" value="1"/>
</dbReference>
<evidence type="ECO:0000256" key="1">
    <source>
        <dbReference type="SAM" id="Phobius"/>
    </source>
</evidence>
<keyword evidence="1" id="KW-1133">Transmembrane helix</keyword>
<accession>A0ABS9K9P0</accession>
<sequence length="240" mass="26963">MLYSRILFYLSLLAVLVFIASGYGYNWEIWSLGMAFTLLTYSAYATIALALIGLISIWFLRKGRAKAIVFAVLALLLTGSVSITALYWQQRAQSVPPIHDITTDIENPPEFSAMLRLRADAPNPPEYAGPETAEAQREAYPEIQPIILPENLQDVMDAAVMLITDREWKLVAINRNQGRIEATEKLAWFGFKDDVVLRFTETAEGTLVDMRSKSRIGRGDVGVNAQRIEEFLEDLEDSVD</sequence>
<name>A0ABS9K9P0_9BACT</name>
<reference evidence="2" key="1">
    <citation type="submission" date="2022-01" db="EMBL/GenBank/DDBJ databases">
        <authorList>
            <person name="Wang Y."/>
        </authorList>
    </citation>
    <scope>NUCLEOTIDE SEQUENCE</scope>
    <source>
        <strain evidence="2">WB101</strain>
    </source>
</reference>
<evidence type="ECO:0000313" key="2">
    <source>
        <dbReference type="EMBL" id="MCG2587562.1"/>
    </source>
</evidence>
<organism evidence="2 3">
    <name type="scientific">Rhodohalobacter sulfatireducens</name>
    <dbReference type="NCBI Taxonomy" id="2911366"/>
    <lineage>
        <taxon>Bacteria</taxon>
        <taxon>Pseudomonadati</taxon>
        <taxon>Balneolota</taxon>
        <taxon>Balneolia</taxon>
        <taxon>Balneolales</taxon>
        <taxon>Balneolaceae</taxon>
        <taxon>Rhodohalobacter</taxon>
    </lineage>
</organism>
<keyword evidence="1" id="KW-0472">Membrane</keyword>
<feature type="transmembrane region" description="Helical" evidence="1">
    <location>
        <begin position="38"/>
        <end position="60"/>
    </location>
</feature>
<proteinExistence type="predicted"/>
<keyword evidence="1" id="KW-0812">Transmembrane</keyword>
<dbReference type="InterPro" id="IPR010865">
    <property type="entry name" value="DUF1499"/>
</dbReference>
<evidence type="ECO:0000313" key="3">
    <source>
        <dbReference type="Proteomes" id="UP001165366"/>
    </source>
</evidence>
<keyword evidence="3" id="KW-1185">Reference proteome</keyword>